<accession>A0A9X1Z8R6</accession>
<protein>
    <submittedName>
        <fullName evidence="1">Uncharacterized protein</fullName>
    </submittedName>
</protein>
<evidence type="ECO:0000313" key="2">
    <source>
        <dbReference type="Proteomes" id="UP001139293"/>
    </source>
</evidence>
<comment type="caution">
    <text evidence="1">The sequence shown here is derived from an EMBL/GenBank/DDBJ whole genome shotgun (WGS) entry which is preliminary data.</text>
</comment>
<proteinExistence type="predicted"/>
<dbReference type="AlphaFoldDB" id="A0A9X1Z8R6"/>
<gene>
    <name evidence="1" type="ORF">L2740_03695</name>
</gene>
<organism evidence="1 2">
    <name type="scientific">Shewanella pneumatophori</name>
    <dbReference type="NCBI Taxonomy" id="314092"/>
    <lineage>
        <taxon>Bacteria</taxon>
        <taxon>Pseudomonadati</taxon>
        <taxon>Pseudomonadota</taxon>
        <taxon>Gammaproteobacteria</taxon>
        <taxon>Alteromonadales</taxon>
        <taxon>Shewanellaceae</taxon>
        <taxon>Shewanella</taxon>
    </lineage>
</organism>
<keyword evidence="2" id="KW-1185">Reference proteome</keyword>
<dbReference type="EMBL" id="JAKILB010000002">
    <property type="protein sequence ID" value="MCL1137649.1"/>
    <property type="molecule type" value="Genomic_DNA"/>
</dbReference>
<dbReference type="RefSeq" id="WP_248948766.1">
    <property type="nucleotide sequence ID" value="NZ_JAKILB010000002.1"/>
</dbReference>
<dbReference type="Proteomes" id="UP001139293">
    <property type="component" value="Unassembled WGS sequence"/>
</dbReference>
<evidence type="ECO:0000313" key="1">
    <source>
        <dbReference type="EMBL" id="MCL1137649.1"/>
    </source>
</evidence>
<reference evidence="1" key="1">
    <citation type="submission" date="2022-01" db="EMBL/GenBank/DDBJ databases">
        <title>Whole genome-based taxonomy of the Shewanellaceae.</title>
        <authorList>
            <person name="Martin-Rodriguez A.J."/>
        </authorList>
    </citation>
    <scope>NUCLEOTIDE SEQUENCE</scope>
    <source>
        <strain evidence="1">KCTC 23973</strain>
    </source>
</reference>
<name>A0A9X1Z8R6_9GAMM</name>
<sequence>MALCLNMFLLPNEHIRFLKANPQMLDAYLQGLQPDVTQLHQTLFSKVISLFKGGIEQTIPKEWPLANIAMIGPEVNHRNVDLHHYIVNNTEARVKGAGSVFQTWLDISHHDAIKMDAANGSFAFKSHVLPELQQLLSELNEQTVRDRFDAWLFIHNPDYQPQAIEYQQLWQGYQRFKLGISQAVEQDLGLMWVTQ</sequence>